<dbReference type="Gene3D" id="2.60.120.600">
    <property type="entry name" value="Domain of unknown function DUF1214, C-terminal domain"/>
    <property type="match status" value="1"/>
</dbReference>
<protein>
    <recommendedName>
        <fullName evidence="6">DUF1254 domain-containing protein</fullName>
    </recommendedName>
</protein>
<dbReference type="SUPFAM" id="SSF160935">
    <property type="entry name" value="VPA0735-like"/>
    <property type="match status" value="1"/>
</dbReference>
<dbReference type="PANTHER" id="PTHR36509">
    <property type="entry name" value="BLL3101 PROTEIN"/>
    <property type="match status" value="1"/>
</dbReference>
<dbReference type="RefSeq" id="WP_211957796.1">
    <property type="nucleotide sequence ID" value="NZ_CAJPVI010000066.1"/>
</dbReference>
<evidence type="ECO:0000313" key="4">
    <source>
        <dbReference type="EMBL" id="CAG2159843.1"/>
    </source>
</evidence>
<dbReference type="Proteomes" id="UP000672657">
    <property type="component" value="Unassembled WGS sequence"/>
</dbReference>
<name>A0ABM8TTN7_9BURK</name>
<feature type="domain" description="DUF1254" evidence="3">
    <location>
        <begin position="47"/>
        <end position="176"/>
    </location>
</feature>
<dbReference type="InterPro" id="IPR010621">
    <property type="entry name" value="DUF1214"/>
</dbReference>
<reference evidence="4 5" key="1">
    <citation type="submission" date="2021-03" db="EMBL/GenBank/DDBJ databases">
        <authorList>
            <person name="Peeters C."/>
        </authorList>
    </citation>
    <scope>NUCLEOTIDE SEQUENCE [LARGE SCALE GENOMIC DNA]</scope>
    <source>
        <strain evidence="4 5">LMG 26411</strain>
    </source>
</reference>
<feature type="region of interest" description="Disordered" evidence="1">
    <location>
        <begin position="255"/>
        <end position="274"/>
    </location>
</feature>
<evidence type="ECO:0000259" key="3">
    <source>
        <dbReference type="Pfam" id="PF06863"/>
    </source>
</evidence>
<evidence type="ECO:0008006" key="6">
    <source>
        <dbReference type="Google" id="ProtNLM"/>
    </source>
</evidence>
<dbReference type="InterPro" id="IPR010679">
    <property type="entry name" value="DUF1254"/>
</dbReference>
<keyword evidence="5" id="KW-1185">Reference proteome</keyword>
<evidence type="ECO:0000313" key="5">
    <source>
        <dbReference type="Proteomes" id="UP000672657"/>
    </source>
</evidence>
<dbReference type="Gene3D" id="2.60.40.1610">
    <property type="entry name" value="Domain of unknown function DUF1254"/>
    <property type="match status" value="1"/>
</dbReference>
<dbReference type="Pfam" id="PF06742">
    <property type="entry name" value="DUF1214"/>
    <property type="match status" value="1"/>
</dbReference>
<dbReference type="InterPro" id="IPR037050">
    <property type="entry name" value="DUF1254_sf"/>
</dbReference>
<gene>
    <name evidence="4" type="ORF">LMG26411_07024</name>
</gene>
<sequence>MNDRLSLNHPAAKVREAFIYSFPVHDLAQSRWEYSQKTAHPQYTPPNVLRHNRALLDHRARTVTTPNNDTLYSSAWLDLADGAMLLSLPDMHDRYFSFAFLDIFTNNVACIGRRTTGTAAQTWLLAGPGWHGTVPHGAEVIRLSCNDVWMLGRLLVDGEEDLGNVHAIQDAITLRPLDSTGVPRLLQSVPQESSPEHYLDLVNEVLGRNPLPPHESELFESFEAVGIRPGQKGAWHMLDPDVRDAWSSTHQANLASLTVPPPGTRHTAGGSWTGGPDHLGRFGADYACRAFVSMVGLGALEREEAIYLTTQTDEAGMPLHGSHAYRLTLPGNVPVDAFWSLSMYEITPDGRRFFTENTLGRYALGDRTPGLSRQADGSLEVLLQHARPQGGEANWLPAPAGPFSLTVRFYQPRKDLLDRSFLMPDAVRLR</sequence>
<accession>A0ABM8TTN7</accession>
<feature type="domain" description="DUF1214" evidence="2">
    <location>
        <begin position="304"/>
        <end position="413"/>
    </location>
</feature>
<comment type="caution">
    <text evidence="4">The sequence shown here is derived from an EMBL/GenBank/DDBJ whole genome shotgun (WGS) entry which is preliminary data.</text>
</comment>
<dbReference type="Pfam" id="PF06863">
    <property type="entry name" value="DUF1254"/>
    <property type="match status" value="1"/>
</dbReference>
<evidence type="ECO:0000256" key="1">
    <source>
        <dbReference type="SAM" id="MobiDB-lite"/>
    </source>
</evidence>
<dbReference type="EMBL" id="CAJPVI010000066">
    <property type="protein sequence ID" value="CAG2159843.1"/>
    <property type="molecule type" value="Genomic_DNA"/>
</dbReference>
<organism evidence="4 5">
    <name type="scientific">Cupriavidus numazuensis</name>
    <dbReference type="NCBI Taxonomy" id="221992"/>
    <lineage>
        <taxon>Bacteria</taxon>
        <taxon>Pseudomonadati</taxon>
        <taxon>Pseudomonadota</taxon>
        <taxon>Betaproteobacteria</taxon>
        <taxon>Burkholderiales</taxon>
        <taxon>Burkholderiaceae</taxon>
        <taxon>Cupriavidus</taxon>
    </lineage>
</organism>
<evidence type="ECO:0000259" key="2">
    <source>
        <dbReference type="Pfam" id="PF06742"/>
    </source>
</evidence>
<dbReference type="PANTHER" id="PTHR36509:SF2">
    <property type="entry name" value="BLL3101 PROTEIN"/>
    <property type="match status" value="1"/>
</dbReference>
<proteinExistence type="predicted"/>
<dbReference type="InterPro" id="IPR037049">
    <property type="entry name" value="DUF1214_C_sf"/>
</dbReference>